<protein>
    <recommendedName>
        <fullName evidence="4">tRNA-5-taurinomethyluridine 2-sulfurtransferase</fullName>
        <ecNumber evidence="4">2.8.1.14</ecNumber>
    </recommendedName>
</protein>
<gene>
    <name evidence="16" type="ORF">CAOG_003200</name>
</gene>
<dbReference type="Gene3D" id="2.40.30.10">
    <property type="entry name" value="Translation factors"/>
    <property type="match status" value="1"/>
</dbReference>
<proteinExistence type="inferred from homology"/>
<keyword evidence="7" id="KW-0819">tRNA processing</keyword>
<evidence type="ECO:0000256" key="6">
    <source>
        <dbReference type="ARBA" id="ARBA00022679"/>
    </source>
</evidence>
<evidence type="ECO:0000256" key="4">
    <source>
        <dbReference type="ARBA" id="ARBA00011953"/>
    </source>
</evidence>
<dbReference type="FunCoup" id="A0A0D2UAX9">
    <property type="interactions" value="281"/>
</dbReference>
<dbReference type="InterPro" id="IPR046884">
    <property type="entry name" value="MnmA-like_central"/>
</dbReference>
<dbReference type="GO" id="GO:0000049">
    <property type="term" value="F:tRNA binding"/>
    <property type="evidence" value="ECO:0007669"/>
    <property type="project" value="UniProtKB-KW"/>
</dbReference>
<feature type="region of interest" description="Disordered" evidence="13">
    <location>
        <begin position="134"/>
        <end position="154"/>
    </location>
</feature>
<evidence type="ECO:0000313" key="17">
    <source>
        <dbReference type="Proteomes" id="UP000008743"/>
    </source>
</evidence>
<dbReference type="EC" id="2.8.1.14" evidence="4"/>
<dbReference type="Pfam" id="PF20258">
    <property type="entry name" value="tRNA_Me_trans_C"/>
    <property type="match status" value="1"/>
</dbReference>
<dbReference type="HAMAP" id="MF_00144">
    <property type="entry name" value="tRNA_thiouridyl_MnmA"/>
    <property type="match status" value="1"/>
</dbReference>
<dbReference type="Pfam" id="PF20259">
    <property type="entry name" value="tRNA_Me_trans_M"/>
    <property type="match status" value="1"/>
</dbReference>
<keyword evidence="8" id="KW-0547">Nucleotide-binding</keyword>
<dbReference type="GO" id="GO:0061708">
    <property type="term" value="F:tRNA-5-taurinomethyluridine 2-sulfurtransferase"/>
    <property type="evidence" value="ECO:0007669"/>
    <property type="project" value="UniProtKB-EC"/>
</dbReference>
<dbReference type="STRING" id="595528.A0A0D2UAX9"/>
<dbReference type="Gene3D" id="3.40.50.620">
    <property type="entry name" value="HUPs"/>
    <property type="match status" value="1"/>
</dbReference>
<dbReference type="NCBIfam" id="NF001138">
    <property type="entry name" value="PRK00143.1"/>
    <property type="match status" value="1"/>
</dbReference>
<evidence type="ECO:0000256" key="5">
    <source>
        <dbReference type="ARBA" id="ARBA00022555"/>
    </source>
</evidence>
<evidence type="ECO:0000256" key="3">
    <source>
        <dbReference type="ARBA" id="ARBA00006191"/>
    </source>
</evidence>
<evidence type="ECO:0000256" key="8">
    <source>
        <dbReference type="ARBA" id="ARBA00022741"/>
    </source>
</evidence>
<comment type="catalytic activity">
    <reaction evidence="12">
        <text>5-taurinomethyluridine(34) in tRNA + S-sulfanyl-L-cysteinyl-[protein] + AH2 + ATP = 5-taurinomethyl-2-thiouridine(34) in tRNA + L-cysteinyl-[protein] + A + AMP + diphosphate + H(+)</text>
        <dbReference type="Rhea" id="RHEA:47040"/>
        <dbReference type="Rhea" id="RHEA-COMP:10131"/>
        <dbReference type="Rhea" id="RHEA-COMP:11726"/>
        <dbReference type="Rhea" id="RHEA-COMP:11732"/>
        <dbReference type="Rhea" id="RHEA-COMP:11733"/>
        <dbReference type="ChEBI" id="CHEBI:13193"/>
        <dbReference type="ChEBI" id="CHEBI:15378"/>
        <dbReference type="ChEBI" id="CHEBI:17499"/>
        <dbReference type="ChEBI" id="CHEBI:29950"/>
        <dbReference type="ChEBI" id="CHEBI:30616"/>
        <dbReference type="ChEBI" id="CHEBI:33019"/>
        <dbReference type="ChEBI" id="CHEBI:61963"/>
        <dbReference type="ChEBI" id="CHEBI:87171"/>
        <dbReference type="ChEBI" id="CHEBI:87172"/>
        <dbReference type="ChEBI" id="CHEBI:456215"/>
        <dbReference type="EC" id="2.8.1.14"/>
    </reaction>
</comment>
<dbReference type="PANTHER" id="PTHR11933:SF5">
    <property type="entry name" value="MITOCHONDRIAL TRNA-SPECIFIC 2-THIOURIDYLASE 1"/>
    <property type="match status" value="1"/>
</dbReference>
<dbReference type="SUPFAM" id="SSF52402">
    <property type="entry name" value="Adenine nucleotide alpha hydrolases-like"/>
    <property type="match status" value="1"/>
</dbReference>
<feature type="region of interest" description="Disordered" evidence="13">
    <location>
        <begin position="34"/>
        <end position="72"/>
    </location>
</feature>
<feature type="domain" description="tRNA-specific 2-thiouridylase MnmA-like C-terminal" evidence="14">
    <location>
        <begin position="526"/>
        <end position="615"/>
    </location>
</feature>
<dbReference type="GO" id="GO:0032259">
    <property type="term" value="P:methylation"/>
    <property type="evidence" value="ECO:0007669"/>
    <property type="project" value="UniProtKB-KW"/>
</dbReference>
<dbReference type="Pfam" id="PF03054">
    <property type="entry name" value="tRNA_Me_trans"/>
    <property type="match status" value="1"/>
</dbReference>
<dbReference type="Gene3D" id="2.30.30.280">
    <property type="entry name" value="Adenine nucleotide alpha hydrolases-like domains"/>
    <property type="match status" value="1"/>
</dbReference>
<dbReference type="EMBL" id="KE346363">
    <property type="protein sequence ID" value="KJE92186.1"/>
    <property type="molecule type" value="Genomic_DNA"/>
</dbReference>
<evidence type="ECO:0000256" key="7">
    <source>
        <dbReference type="ARBA" id="ARBA00022694"/>
    </source>
</evidence>
<evidence type="ECO:0000313" key="16">
    <source>
        <dbReference type="EMBL" id="KJE92186.1"/>
    </source>
</evidence>
<dbReference type="GO" id="GO:0008168">
    <property type="term" value="F:methyltransferase activity"/>
    <property type="evidence" value="ECO:0007669"/>
    <property type="project" value="UniProtKB-KW"/>
</dbReference>
<feature type="domain" description="tRNA-specific 2-thiouridylase MnmA-like central" evidence="15">
    <location>
        <begin position="421"/>
        <end position="481"/>
    </location>
</feature>
<dbReference type="OrthoDB" id="3685at2759"/>
<evidence type="ECO:0000256" key="2">
    <source>
        <dbReference type="ARBA" id="ARBA00004173"/>
    </source>
</evidence>
<evidence type="ECO:0000256" key="11">
    <source>
        <dbReference type="ARBA" id="ARBA00023157"/>
    </source>
</evidence>
<evidence type="ECO:0000256" key="10">
    <source>
        <dbReference type="ARBA" id="ARBA00022884"/>
    </source>
</evidence>
<dbReference type="InterPro" id="IPR046885">
    <property type="entry name" value="MnmA-like_C"/>
</dbReference>
<dbReference type="CDD" id="cd01998">
    <property type="entry name" value="MnmA_TRMU-like"/>
    <property type="match status" value="1"/>
</dbReference>
<dbReference type="GO" id="GO:0005524">
    <property type="term" value="F:ATP binding"/>
    <property type="evidence" value="ECO:0007669"/>
    <property type="project" value="UniProtKB-KW"/>
</dbReference>
<dbReference type="InterPro" id="IPR004506">
    <property type="entry name" value="MnmA-like"/>
</dbReference>
<evidence type="ECO:0000259" key="15">
    <source>
        <dbReference type="Pfam" id="PF20259"/>
    </source>
</evidence>
<evidence type="ECO:0000259" key="14">
    <source>
        <dbReference type="Pfam" id="PF20258"/>
    </source>
</evidence>
<sequence length="647" mass="70692">MLLARRRSLLFDLAGPLCSVTGINLRTTTTRAPIRTTTTATTSKSTWSSLSVGPRSRGSPTASRPTLSAHADQDARLPIQHYAAGFAASMMMMMRTPWHRRYSTEANAPLPFQAPRLIDSTQFHEYLSTSPAFDTSLPASATEKDADQEAAEQTAHRRWLETKTRAETDAALLNFKQSATYTKGVSQLRLDSRDLEPIPRSHPTWPAGAPPPRVAVGVSGGVDSTVAAYLLKRQGLDVIGVYMKNWDELDETGHCTGEQDMRDAALSCAALGIPFRTVNFVKEYWNDVFTVFLQEYQRGRTPNPDILCNREIKFKALLNVVQTSFGAQFLATGHYAGVNRSAFASGLSPHPQLIEAHDKAKDQTYFLAAISSEALSRTLFPLYGLEKHQVKRIAHEIGLIELSTKKESVGICFVGKRRFDRFISNYIAPQPGYIELTDGTIVGQHQGHFLYTVGQHRGLPGGADQFCVVAKDSARNAVIVTKASAISRAYKIFGDTVNKSGTTAVPAKLVDASNLAEPDPSCMYSRSIVVSAPSWIAGVPPLELQGGQGQQLRCGARFRHRAPIVPCTVTLQSDESGQASPVKLHIQLDRPFAAVAPGQFAALYLDGVCLGGGDIVETDVLQMLMAQQAERELHPKREIGSGKRRFP</sequence>
<dbReference type="GO" id="GO:0002143">
    <property type="term" value="P:tRNA wobble position uridine thiolation"/>
    <property type="evidence" value="ECO:0007669"/>
    <property type="project" value="TreeGrafter"/>
</dbReference>
<comment type="function">
    <text evidence="1">Catalyzes the 2-thiolation of uridine at the wobble position (U34) of mitochondrial tRNA(Lys), tRNA(Glu) and tRNA(Gln). Required for the formation of 5-taurinomethyl-2-thiouridine (tm5s2U) of mitochondrial tRNA(Lys), tRNA(Glu), and tRNA(Gln) at the wobble position. ATP is required to activate the C2 atom of the wobble base.</text>
</comment>
<evidence type="ECO:0000256" key="13">
    <source>
        <dbReference type="SAM" id="MobiDB-lite"/>
    </source>
</evidence>
<comment type="similarity">
    <text evidence="3">Belongs to the MnmA/TRMU family.</text>
</comment>
<keyword evidence="11" id="KW-1015">Disulfide bond</keyword>
<keyword evidence="10" id="KW-0694">RNA-binding</keyword>
<evidence type="ECO:0000256" key="9">
    <source>
        <dbReference type="ARBA" id="ARBA00022840"/>
    </source>
</evidence>
<name>A0A0D2UAX9_CAPO3</name>
<dbReference type="FunFam" id="3.40.50.620:FF:000104">
    <property type="entry name" value="Mitochondrial tRNA-specific 2-thiouridylase 1"/>
    <property type="match status" value="1"/>
</dbReference>
<evidence type="ECO:0000256" key="1">
    <source>
        <dbReference type="ARBA" id="ARBA00003986"/>
    </source>
</evidence>
<dbReference type="GO" id="GO:0005739">
    <property type="term" value="C:mitochondrion"/>
    <property type="evidence" value="ECO:0007669"/>
    <property type="project" value="UniProtKB-SubCell"/>
</dbReference>
<dbReference type="InterPro" id="IPR023382">
    <property type="entry name" value="MnmA-like_central_sf"/>
</dbReference>
<keyword evidence="5" id="KW-0820">tRNA-binding</keyword>
<keyword evidence="16" id="KW-0489">Methyltransferase</keyword>
<feature type="compositionally biased region" description="Low complexity" evidence="13">
    <location>
        <begin position="34"/>
        <end position="51"/>
    </location>
</feature>
<evidence type="ECO:0000256" key="12">
    <source>
        <dbReference type="ARBA" id="ARBA00049564"/>
    </source>
</evidence>
<reference evidence="17" key="1">
    <citation type="submission" date="2011-02" db="EMBL/GenBank/DDBJ databases">
        <title>The Genome Sequence of Capsaspora owczarzaki ATCC 30864.</title>
        <authorList>
            <person name="Russ C."/>
            <person name="Cuomo C."/>
            <person name="Burger G."/>
            <person name="Gray M.W."/>
            <person name="Holland P.W.H."/>
            <person name="King N."/>
            <person name="Lang F.B.F."/>
            <person name="Roger A.J."/>
            <person name="Ruiz-Trillo I."/>
            <person name="Young S.K."/>
            <person name="Zeng Q."/>
            <person name="Gargeya S."/>
            <person name="Alvarado L."/>
            <person name="Berlin A."/>
            <person name="Chapman S.B."/>
            <person name="Chen Z."/>
            <person name="Freedman E."/>
            <person name="Gellesch M."/>
            <person name="Goldberg J."/>
            <person name="Griggs A."/>
            <person name="Gujja S."/>
            <person name="Heilman E."/>
            <person name="Heiman D."/>
            <person name="Howarth C."/>
            <person name="Mehta T."/>
            <person name="Neiman D."/>
            <person name="Pearson M."/>
            <person name="Roberts A."/>
            <person name="Saif S."/>
            <person name="Shea T."/>
            <person name="Shenoy N."/>
            <person name="Sisk P."/>
            <person name="Stolte C."/>
            <person name="Sykes S."/>
            <person name="White J."/>
            <person name="Yandava C."/>
            <person name="Haas B."/>
            <person name="Nusbaum C."/>
            <person name="Birren B."/>
        </authorList>
    </citation>
    <scope>NUCLEOTIDE SEQUENCE</scope>
    <source>
        <strain evidence="17">ATCC 30864</strain>
    </source>
</reference>
<dbReference type="PhylomeDB" id="A0A0D2UAX9"/>
<keyword evidence="17" id="KW-1185">Reference proteome</keyword>
<keyword evidence="9" id="KW-0067">ATP-binding</keyword>
<accession>A0A0D2UAX9</accession>
<dbReference type="Proteomes" id="UP000008743">
    <property type="component" value="Unassembled WGS sequence"/>
</dbReference>
<dbReference type="PANTHER" id="PTHR11933">
    <property type="entry name" value="TRNA 5-METHYLAMINOMETHYL-2-THIOURIDYLATE -METHYLTRANSFERASE"/>
    <property type="match status" value="1"/>
</dbReference>
<organism evidence="16 17">
    <name type="scientific">Capsaspora owczarzaki (strain ATCC 30864)</name>
    <dbReference type="NCBI Taxonomy" id="595528"/>
    <lineage>
        <taxon>Eukaryota</taxon>
        <taxon>Filasterea</taxon>
        <taxon>Capsaspora</taxon>
    </lineage>
</organism>
<dbReference type="NCBIfam" id="TIGR00420">
    <property type="entry name" value="trmU"/>
    <property type="match status" value="1"/>
</dbReference>
<dbReference type="InParanoid" id="A0A0D2UAX9"/>
<dbReference type="InterPro" id="IPR014729">
    <property type="entry name" value="Rossmann-like_a/b/a_fold"/>
</dbReference>
<keyword evidence="6 16" id="KW-0808">Transferase</keyword>
<comment type="subcellular location">
    <subcellularLocation>
        <location evidence="2">Mitochondrion</location>
    </subcellularLocation>
</comment>
<dbReference type="AlphaFoldDB" id="A0A0D2UAX9"/>